<dbReference type="RefSeq" id="WP_050061830.1">
    <property type="nucleotide sequence ID" value="NZ_JACHEK010000002.1"/>
</dbReference>
<dbReference type="AlphaFoldDB" id="A0A841JNZ2"/>
<evidence type="ECO:0000313" key="1">
    <source>
        <dbReference type="EMBL" id="MBB6142870.1"/>
    </source>
</evidence>
<accession>A0A841JNZ2</accession>
<dbReference type="OrthoDB" id="9765222at2"/>
<sequence>MTADNPLSTSPVGSCPYVVAGGDQMIVLNGVAHVQFDNVEVTGFCWNSVPAFGDNVMLKYGGAAAGNGMDVLISNVYLHGWTHTNAGTQAGGTALQGYNQNYGVTIDHTVIDGSDSDDLSLEPFGQGGDTYIVQYSVIRHVGGTSVSNTCHVLHDTLFEYINNVTDGSSHTDVYFCYGEASNGQSDPNLFYNNVFRFIGTEYNQALSALILFSPPSGQTDYMFNTVAHDNQPGGSNYFNLNEAGGPGGGNLSVYNTTGVVGNAGCLICSSSGIGKVTSLNNHWVTTGTASSIFGDLNTLSESGAVYMTPTVAASQGYTAANDYAPMSAGVSTIGAGSNQANFCSGLTNTTAQSSCLSGTTNGCSYNSGNHSVSCPGITANARPASGAWNVGAYQFVGNQPAPPTNLTVTAQ</sequence>
<proteinExistence type="predicted"/>
<dbReference type="EMBL" id="JACHEK010000002">
    <property type="protein sequence ID" value="MBB6142870.1"/>
    <property type="molecule type" value="Genomic_DNA"/>
</dbReference>
<organism evidence="1 2">
    <name type="scientific">Silvibacterium bohemicum</name>
    <dbReference type="NCBI Taxonomy" id="1577686"/>
    <lineage>
        <taxon>Bacteria</taxon>
        <taxon>Pseudomonadati</taxon>
        <taxon>Acidobacteriota</taxon>
        <taxon>Terriglobia</taxon>
        <taxon>Terriglobales</taxon>
        <taxon>Acidobacteriaceae</taxon>
        <taxon>Silvibacterium</taxon>
    </lineage>
</organism>
<protein>
    <submittedName>
        <fullName evidence="1">Uncharacterized protein</fullName>
    </submittedName>
</protein>
<reference evidence="1 2" key="1">
    <citation type="submission" date="2020-08" db="EMBL/GenBank/DDBJ databases">
        <title>Genomic Encyclopedia of Type Strains, Phase IV (KMG-IV): sequencing the most valuable type-strain genomes for metagenomic binning, comparative biology and taxonomic classification.</title>
        <authorList>
            <person name="Goeker M."/>
        </authorList>
    </citation>
    <scope>NUCLEOTIDE SEQUENCE [LARGE SCALE GENOMIC DNA]</scope>
    <source>
        <strain evidence="1 2">DSM 103733</strain>
    </source>
</reference>
<comment type="caution">
    <text evidence="1">The sequence shown here is derived from an EMBL/GenBank/DDBJ whole genome shotgun (WGS) entry which is preliminary data.</text>
</comment>
<evidence type="ECO:0000313" key="2">
    <source>
        <dbReference type="Proteomes" id="UP000538666"/>
    </source>
</evidence>
<dbReference type="Proteomes" id="UP000538666">
    <property type="component" value="Unassembled WGS sequence"/>
</dbReference>
<keyword evidence="2" id="KW-1185">Reference proteome</keyword>
<gene>
    <name evidence="1" type="ORF">HNQ77_000814</name>
</gene>
<name>A0A841JNZ2_9BACT</name>